<dbReference type="PROSITE" id="PS50865">
    <property type="entry name" value="ZF_MYND_2"/>
    <property type="match status" value="1"/>
</dbReference>
<feature type="compositionally biased region" description="Low complexity" evidence="7">
    <location>
        <begin position="1057"/>
        <end position="1071"/>
    </location>
</feature>
<feature type="region of interest" description="Disordered" evidence="7">
    <location>
        <begin position="1192"/>
        <end position="1302"/>
    </location>
</feature>
<dbReference type="InterPro" id="IPR011011">
    <property type="entry name" value="Znf_FYVE_PHD"/>
</dbReference>
<dbReference type="InterPro" id="IPR001487">
    <property type="entry name" value="Bromodomain"/>
</dbReference>
<evidence type="ECO:0000313" key="11">
    <source>
        <dbReference type="EnsemblMetazoa" id="AALFPA23_015414.P22411"/>
    </source>
</evidence>
<dbReference type="InterPro" id="IPR056987">
    <property type="entry name" value="ZMYND8_CC"/>
</dbReference>
<feature type="compositionally biased region" description="Polar residues" evidence="7">
    <location>
        <begin position="158"/>
        <end position="178"/>
    </location>
</feature>
<dbReference type="InterPro" id="IPR036427">
    <property type="entry name" value="Bromodomain-like_sf"/>
</dbReference>
<feature type="compositionally biased region" description="Low complexity" evidence="7">
    <location>
        <begin position="1244"/>
        <end position="1260"/>
    </location>
</feature>
<dbReference type="SMART" id="SM00249">
    <property type="entry name" value="PHD"/>
    <property type="match status" value="1"/>
</dbReference>
<evidence type="ECO:0000259" key="10">
    <source>
        <dbReference type="PROSITE" id="PS50865"/>
    </source>
</evidence>
<proteinExistence type="predicted"/>
<dbReference type="InterPro" id="IPR001965">
    <property type="entry name" value="Znf_PHD"/>
</dbReference>
<evidence type="ECO:0000259" key="9">
    <source>
        <dbReference type="PROSITE" id="PS50812"/>
    </source>
</evidence>
<dbReference type="PROSITE" id="PS50014">
    <property type="entry name" value="BROMODOMAIN_2"/>
    <property type="match status" value="1"/>
</dbReference>
<evidence type="ECO:0000256" key="1">
    <source>
        <dbReference type="ARBA" id="ARBA00022723"/>
    </source>
</evidence>
<feature type="region of interest" description="Disordered" evidence="7">
    <location>
        <begin position="738"/>
        <end position="809"/>
    </location>
</feature>
<name>A0ABM1Z627_AEDAL</name>
<dbReference type="EnsemblMetazoa" id="AALFPA23_015414.R22411">
    <property type="protein sequence ID" value="AALFPA23_015414.P22411"/>
    <property type="gene ID" value="AALFPA23_015414"/>
</dbReference>
<dbReference type="Pfam" id="PF00855">
    <property type="entry name" value="PWWP"/>
    <property type="match status" value="1"/>
</dbReference>
<dbReference type="PANTHER" id="PTHR46453:SF5">
    <property type="entry name" value="PROTEIN KINASE C-BINDING PROTEIN 1 ISOFORM X1"/>
    <property type="match status" value="1"/>
</dbReference>
<dbReference type="SMART" id="SM00297">
    <property type="entry name" value="BROMO"/>
    <property type="match status" value="1"/>
</dbReference>
<dbReference type="SMART" id="SM00293">
    <property type="entry name" value="PWWP"/>
    <property type="match status" value="1"/>
</dbReference>
<keyword evidence="2 6" id="KW-0863">Zinc-finger</keyword>
<evidence type="ECO:0000256" key="4">
    <source>
        <dbReference type="ARBA" id="ARBA00023117"/>
    </source>
</evidence>
<keyword evidence="12" id="KW-1185">Reference proteome</keyword>
<evidence type="ECO:0000256" key="3">
    <source>
        <dbReference type="ARBA" id="ARBA00022833"/>
    </source>
</evidence>
<accession>A0ABM1Z627</accession>
<feature type="region of interest" description="Disordered" evidence="7">
    <location>
        <begin position="151"/>
        <end position="199"/>
    </location>
</feature>
<dbReference type="SUPFAM" id="SSF47370">
    <property type="entry name" value="Bromodomain"/>
    <property type="match status" value="1"/>
</dbReference>
<dbReference type="CDD" id="cd20160">
    <property type="entry name" value="PWWP_PRKCBP1"/>
    <property type="match status" value="1"/>
</dbReference>
<feature type="compositionally biased region" description="Basic and acidic residues" evidence="7">
    <location>
        <begin position="755"/>
        <end position="778"/>
    </location>
</feature>
<feature type="compositionally biased region" description="Polar residues" evidence="7">
    <location>
        <begin position="779"/>
        <end position="797"/>
    </location>
</feature>
<evidence type="ECO:0000313" key="12">
    <source>
        <dbReference type="Proteomes" id="UP000069940"/>
    </source>
</evidence>
<feature type="compositionally biased region" description="Polar residues" evidence="7">
    <location>
        <begin position="273"/>
        <end position="291"/>
    </location>
</feature>
<feature type="compositionally biased region" description="Acidic residues" evidence="7">
    <location>
        <begin position="245"/>
        <end position="255"/>
    </location>
</feature>
<sequence>MSAINSDTGSTVPKSLPAQVSTGSMIDCRNVYKISPTKPVIPNAQQQDIVKIRITKDDSGNGFGYTKTIVSNTQSTEGKTDNRIAPQTININLAQQPTIQMKTPQNKIVFVKMMPKMPQNGPQVVAASASRSSISPTTLAVARSVQGLRPIAHVGSPPKSTIISDISTTPEKPKSTASKEIAKTESDTSLSSNSTLTTVTSSCSFTTTTSTESEIFNNQQTRSSSPPVDDKELDQPTEPNSQTTEENEQHDDPDDSASIGNVKMSREMRCLKASQSSSKILTEFMLNSSSSEKLRKRCRSRGEGEDSRSCGSLTPTSQKRYSVSGREDDMDMDESKGSPSSNAKRSGMRSANAEFSMKQKKFLSSIHHQSDGSDNSDNEGERSNAAATRSAKKGVEMPVPPQAPKLGWDKFCWRCKTCEPGLETCSGCIRCFHPVCLKMSPAFFVVEKKWNCPECIKADALADGASDKHAKDIKLKQDSLTVSLKFTMKRMQQLKGSSILNPLDRENFPNYDGYVTKHIDLTTLQNNIVEHKYQTTEAFQADVNWILHNASIYPLNSKLLSIAKGLIKICKQEINEIEACNECYFNANTCKTWFTEVCSKPHLLVWAKLKGFPYWPAKLMSVNVNQLADVRFFGDHDRAWVPIKECFLFCDKDPNTKLQRRTNMAECMREADTYISKLKKKFGSFKYAEFRTPLEPGKLDEHLEAMLPGVLQKIVENGDSQKAKLMLKIIKTADNFLSVSPVSPNPPKTSTPKARQRESMSPEKVKEIIFGSPKDKSTAESNSFEVPASKNRSQSTQVKEEIRNSISTPDPITSLAAKIYATRKRKSISASNDESKPKEVSPESASQEPRKKSNRIRSSLASKPKDEDGSSSTASEPAPVPKCYSGKKRKSSTPVVDVIKEPKQSKIESVVLQRESDSWKTVPSGKKAKLASESTESEGEKVETTKEVEKKEDPKPETSDSSVPKPDEKDQQEPPAAATSAPVEPEVASKVDEPQIPKSAEPPGTTNKLNLLPLIPLAADEIKTEPTEEEPPPPSEPSVADHAVESTTANTSNGSVTIATNANDSSSTNASLPLLPIKSEPVSDDESSIGTATTNQAPPQPAKQQTENPNQVLIRTSNRIMVRNINQLTNQTAPRANAVFNNNGQPVVLTPVDKSKVPQKITPKAPIIIHAKARKPPLMQTAAQSHPVAIKRTTTVPGPSGTNTFPAGRNSGSMMHMVHIPSPLPMAANDLAGRSDQPNGGSAVPQQQPSTTNTTPVSSNEPTGNNPTPNQSNPAPTPPMTSGEQPSSSSSAAGGSAEGDHMMAGFITPSLAAAVTETIVSTPPKLHSRPSGALRSEGDCVYPSGAGPVSQILINNSYKMADFFRSVIEDTLSDLSNNSGALEAKVKVLELEIEKLKHCHQQEITKLKHNSDLVLCEMRKNMEVEKTRIINEVRKQCELERIRSVEEAKKKQWCVNCGKEALFYCCWNTSYCDYPCQQQHWATHMNHCTQSQFNLPSNAIASKPSTVINNKLTTQQHITTPKITTVQTLNLNGRAGLTIQPASQAQQLQQQQQQLIITSARGAAQLGKGQPYQRLMLNPVSAGPPAYTIVSSSPNRWPPTGSLTASIGPVEPQVGSPTPVGILTSSSVVAAAVTGGVLGRPGSNIKPVAGEKFVVGAK</sequence>
<evidence type="ECO:0000256" key="7">
    <source>
        <dbReference type="SAM" id="MobiDB-lite"/>
    </source>
</evidence>
<dbReference type="InterPro" id="IPR044075">
    <property type="entry name" value="PRKCBP1_PHD"/>
</dbReference>
<dbReference type="InterPro" id="IPR002893">
    <property type="entry name" value="Znf_MYND"/>
</dbReference>
<protein>
    <recommendedName>
        <fullName evidence="13">Kinase c-binding protein 1</fullName>
    </recommendedName>
</protein>
<dbReference type="Pfam" id="PF00439">
    <property type="entry name" value="Bromodomain"/>
    <property type="match status" value="1"/>
</dbReference>
<reference evidence="12" key="1">
    <citation type="journal article" date="2015" name="Proc. Natl. Acad. Sci. U.S.A.">
        <title>Genome sequence of the Asian Tiger mosquito, Aedes albopictus, reveals insights into its biology, genetics, and evolution.</title>
        <authorList>
            <person name="Chen X.G."/>
            <person name="Jiang X."/>
            <person name="Gu J."/>
            <person name="Xu M."/>
            <person name="Wu Y."/>
            <person name="Deng Y."/>
            <person name="Zhang C."/>
            <person name="Bonizzoni M."/>
            <person name="Dermauw W."/>
            <person name="Vontas J."/>
            <person name="Armbruster P."/>
            <person name="Huang X."/>
            <person name="Yang Y."/>
            <person name="Zhang H."/>
            <person name="He W."/>
            <person name="Peng H."/>
            <person name="Liu Y."/>
            <person name="Wu K."/>
            <person name="Chen J."/>
            <person name="Lirakis M."/>
            <person name="Topalis P."/>
            <person name="Van Leeuwen T."/>
            <person name="Hall A.B."/>
            <person name="Jiang X."/>
            <person name="Thorpe C."/>
            <person name="Mueller R.L."/>
            <person name="Sun C."/>
            <person name="Waterhouse R.M."/>
            <person name="Yan G."/>
            <person name="Tu Z.J."/>
            <person name="Fang X."/>
            <person name="James A.A."/>
        </authorList>
    </citation>
    <scope>NUCLEOTIDE SEQUENCE [LARGE SCALE GENOMIC DNA]</scope>
    <source>
        <strain evidence="12">Foshan</strain>
    </source>
</reference>
<feature type="domain" description="MYND-type" evidence="10">
    <location>
        <begin position="1454"/>
        <end position="1488"/>
    </location>
</feature>
<evidence type="ECO:0000256" key="5">
    <source>
        <dbReference type="PROSITE-ProRule" id="PRU00035"/>
    </source>
</evidence>
<dbReference type="PANTHER" id="PTHR46453">
    <property type="entry name" value="PROTEIN KINASE C-BINDING PROTEIN 1"/>
    <property type="match status" value="1"/>
</dbReference>
<feature type="compositionally biased region" description="Low complexity" evidence="7">
    <location>
        <begin position="187"/>
        <end position="199"/>
    </location>
</feature>
<feature type="compositionally biased region" description="Polar residues" evidence="7">
    <location>
        <begin position="1261"/>
        <end position="1286"/>
    </location>
</feature>
<dbReference type="SUPFAM" id="SSF63748">
    <property type="entry name" value="Tudor/PWWP/MBT"/>
    <property type="match status" value="1"/>
</dbReference>
<dbReference type="PROSITE" id="PS50812">
    <property type="entry name" value="PWWP"/>
    <property type="match status" value="1"/>
</dbReference>
<keyword evidence="1" id="KW-0479">Metal-binding</keyword>
<keyword evidence="4 5" id="KW-0103">Bromodomain</keyword>
<evidence type="ECO:0000259" key="8">
    <source>
        <dbReference type="PROSITE" id="PS50014"/>
    </source>
</evidence>
<dbReference type="GeneID" id="109405048"/>
<evidence type="ECO:0008006" key="13">
    <source>
        <dbReference type="Google" id="ProtNLM"/>
    </source>
</evidence>
<dbReference type="PROSITE" id="PS01360">
    <property type="entry name" value="ZF_MYND_1"/>
    <property type="match status" value="1"/>
</dbReference>
<dbReference type="Proteomes" id="UP000069940">
    <property type="component" value="Unassembled WGS sequence"/>
</dbReference>
<evidence type="ECO:0000256" key="6">
    <source>
        <dbReference type="PROSITE-ProRule" id="PRU00134"/>
    </source>
</evidence>
<feature type="compositionally biased region" description="Polar residues" evidence="7">
    <location>
        <begin position="1192"/>
        <end position="1213"/>
    </location>
</feature>
<dbReference type="CDD" id="cd15538">
    <property type="entry name" value="PHD_PRKCBP1"/>
    <property type="match status" value="1"/>
</dbReference>
<dbReference type="Pfam" id="PF23460">
    <property type="entry name" value="ZMYND8_CC"/>
    <property type="match status" value="1"/>
</dbReference>
<feature type="compositionally biased region" description="Polar residues" evidence="7">
    <location>
        <begin position="309"/>
        <end position="321"/>
    </location>
</feature>
<organism evidence="11 12">
    <name type="scientific">Aedes albopictus</name>
    <name type="common">Asian tiger mosquito</name>
    <name type="synonym">Stegomyia albopicta</name>
    <dbReference type="NCBI Taxonomy" id="7160"/>
    <lineage>
        <taxon>Eukaryota</taxon>
        <taxon>Metazoa</taxon>
        <taxon>Ecdysozoa</taxon>
        <taxon>Arthropoda</taxon>
        <taxon>Hexapoda</taxon>
        <taxon>Insecta</taxon>
        <taxon>Pterygota</taxon>
        <taxon>Neoptera</taxon>
        <taxon>Endopterygota</taxon>
        <taxon>Diptera</taxon>
        <taxon>Nematocera</taxon>
        <taxon>Culicoidea</taxon>
        <taxon>Culicidae</taxon>
        <taxon>Culicinae</taxon>
        <taxon>Aedini</taxon>
        <taxon>Aedes</taxon>
        <taxon>Stegomyia</taxon>
    </lineage>
</organism>
<feature type="domain" description="Bromo" evidence="8">
    <location>
        <begin position="500"/>
        <end position="561"/>
    </location>
</feature>
<dbReference type="SUPFAM" id="SSF144232">
    <property type="entry name" value="HIT/MYND zinc finger-like"/>
    <property type="match status" value="1"/>
</dbReference>
<feature type="region of interest" description="Disordered" evidence="7">
    <location>
        <begin position="824"/>
        <end position="1108"/>
    </location>
</feature>
<keyword evidence="3" id="KW-0862">Zinc</keyword>
<dbReference type="InterPro" id="IPR000313">
    <property type="entry name" value="PWWP_dom"/>
</dbReference>
<dbReference type="SUPFAM" id="SSF57903">
    <property type="entry name" value="FYVE/PHD zinc finger"/>
    <property type="match status" value="1"/>
</dbReference>
<dbReference type="InterPro" id="IPR057053">
    <property type="entry name" value="MYND_ZMYND11_ZMYD8"/>
</dbReference>
<feature type="compositionally biased region" description="Polar residues" evidence="7">
    <location>
        <begin position="1088"/>
        <end position="1108"/>
    </location>
</feature>
<dbReference type="Gene3D" id="2.30.30.140">
    <property type="match status" value="1"/>
</dbReference>
<dbReference type="RefSeq" id="XP_019533582.3">
    <property type="nucleotide sequence ID" value="XM_019678037.4"/>
</dbReference>
<feature type="domain" description="PWWP" evidence="9">
    <location>
        <begin position="601"/>
        <end position="652"/>
    </location>
</feature>
<dbReference type="Gene3D" id="6.10.140.2220">
    <property type="match status" value="1"/>
</dbReference>
<feature type="compositionally biased region" description="Polar residues" evidence="7">
    <location>
        <begin position="1045"/>
        <end position="1056"/>
    </location>
</feature>
<feature type="compositionally biased region" description="Polar residues" evidence="7">
    <location>
        <begin position="214"/>
        <end position="226"/>
    </location>
</feature>
<feature type="compositionally biased region" description="Basic and acidic residues" evidence="7">
    <location>
        <begin position="938"/>
        <end position="958"/>
    </location>
</feature>
<dbReference type="Gene3D" id="1.20.920.10">
    <property type="entry name" value="Bromodomain-like"/>
    <property type="match status" value="1"/>
</dbReference>
<dbReference type="Pfam" id="PF24324">
    <property type="entry name" value="MYND_ZMYND11_ZMYD8"/>
    <property type="match status" value="1"/>
</dbReference>
<evidence type="ECO:0000256" key="2">
    <source>
        <dbReference type="ARBA" id="ARBA00022771"/>
    </source>
</evidence>
<feature type="region of interest" description="Disordered" evidence="7">
    <location>
        <begin position="211"/>
        <end position="400"/>
    </location>
</feature>
<reference evidence="11" key="2">
    <citation type="submission" date="2025-05" db="UniProtKB">
        <authorList>
            <consortium name="EnsemblMetazoa"/>
        </authorList>
    </citation>
    <scope>IDENTIFICATION</scope>
    <source>
        <strain evidence="11">Foshan</strain>
    </source>
</reference>